<keyword evidence="2" id="KW-0238">DNA-binding</keyword>
<dbReference type="EMBL" id="JBFNQN010000010">
    <property type="protein sequence ID" value="MEW9266222.1"/>
    <property type="molecule type" value="Genomic_DNA"/>
</dbReference>
<dbReference type="Proteomes" id="UP001555826">
    <property type="component" value="Unassembled WGS sequence"/>
</dbReference>
<dbReference type="Gene3D" id="1.10.260.40">
    <property type="entry name" value="lambda repressor-like DNA-binding domains"/>
    <property type="match status" value="1"/>
</dbReference>
<dbReference type="InterPro" id="IPR046335">
    <property type="entry name" value="LacI/GalR-like_sensor"/>
</dbReference>
<gene>
    <name evidence="5" type="ORF">AB1207_15830</name>
</gene>
<dbReference type="Gene3D" id="3.40.50.2300">
    <property type="match status" value="2"/>
</dbReference>
<evidence type="ECO:0000256" key="1">
    <source>
        <dbReference type="ARBA" id="ARBA00023015"/>
    </source>
</evidence>
<evidence type="ECO:0000259" key="4">
    <source>
        <dbReference type="PROSITE" id="PS50932"/>
    </source>
</evidence>
<comment type="caution">
    <text evidence="5">The sequence shown here is derived from an EMBL/GenBank/DDBJ whole genome shotgun (WGS) entry which is preliminary data.</text>
</comment>
<keyword evidence="6" id="KW-1185">Reference proteome</keyword>
<dbReference type="Pfam" id="PF00356">
    <property type="entry name" value="LacI"/>
    <property type="match status" value="1"/>
</dbReference>
<reference evidence="5 6" key="1">
    <citation type="submission" date="2024-07" db="EMBL/GenBank/DDBJ databases">
        <authorList>
            <person name="Thanompreechachai J."/>
            <person name="Duangmal K."/>
        </authorList>
    </citation>
    <scope>NUCLEOTIDE SEQUENCE [LARGE SCALE GENOMIC DNA]</scope>
    <source>
        <strain evidence="5 6">KCTC 19886</strain>
    </source>
</reference>
<dbReference type="SUPFAM" id="SSF47413">
    <property type="entry name" value="lambda repressor-like DNA-binding domains"/>
    <property type="match status" value="1"/>
</dbReference>
<dbReference type="InterPro" id="IPR000843">
    <property type="entry name" value="HTH_LacI"/>
</dbReference>
<organism evidence="5 6">
    <name type="scientific">Kineococcus endophyticus</name>
    <dbReference type="NCBI Taxonomy" id="1181883"/>
    <lineage>
        <taxon>Bacteria</taxon>
        <taxon>Bacillati</taxon>
        <taxon>Actinomycetota</taxon>
        <taxon>Actinomycetes</taxon>
        <taxon>Kineosporiales</taxon>
        <taxon>Kineosporiaceae</taxon>
        <taxon>Kineococcus</taxon>
    </lineage>
</organism>
<keyword evidence="1" id="KW-0805">Transcription regulation</keyword>
<evidence type="ECO:0000256" key="2">
    <source>
        <dbReference type="ARBA" id="ARBA00023125"/>
    </source>
</evidence>
<sequence length="358" mass="37554">MLDRPHTPTRSRDKTTLATIAASAGVSVATVSKVVNGREDVSAQTRALVEELLVQHEYSPPTTRRAVTGSALVEFLIDGDFSSYATAVVDGVVEAATAADAAVVVGVLRDQRNGRYPSPPRSWARGLAAAGRTGVIVVTGELTGAHVDALAAVNLPLVVIDPLNLPRREVTSVGSTNFTGGLTATNHLLAQGHRHIAWVGGPPGSQCNQARLHGYRAAMESAGLVPVAEHVLNSDFQYEAGRRLGAQLLAGPDRPTAVVGGCDSIALGVMEAARAQGLRVPDDLSVTGFDDTELAAMAAPPLTTIRQPLREMGRVALRTVLRMAGGERLDSHHVELATELVVRGSTAEFSPRARSQGQ</sequence>
<dbReference type="PANTHER" id="PTHR30146:SF153">
    <property type="entry name" value="LACTOSE OPERON REPRESSOR"/>
    <property type="match status" value="1"/>
</dbReference>
<evidence type="ECO:0000256" key="3">
    <source>
        <dbReference type="ARBA" id="ARBA00023163"/>
    </source>
</evidence>
<dbReference type="PANTHER" id="PTHR30146">
    <property type="entry name" value="LACI-RELATED TRANSCRIPTIONAL REPRESSOR"/>
    <property type="match status" value="1"/>
</dbReference>
<evidence type="ECO:0000313" key="5">
    <source>
        <dbReference type="EMBL" id="MEW9266222.1"/>
    </source>
</evidence>
<dbReference type="InterPro" id="IPR028082">
    <property type="entry name" value="Peripla_BP_I"/>
</dbReference>
<protein>
    <submittedName>
        <fullName evidence="5">Substrate-binding domain-containing protein</fullName>
    </submittedName>
</protein>
<dbReference type="SUPFAM" id="SSF53822">
    <property type="entry name" value="Periplasmic binding protein-like I"/>
    <property type="match status" value="1"/>
</dbReference>
<name>A0ABV3P9M9_9ACTN</name>
<keyword evidence="3" id="KW-0804">Transcription</keyword>
<dbReference type="Pfam" id="PF13377">
    <property type="entry name" value="Peripla_BP_3"/>
    <property type="match status" value="1"/>
</dbReference>
<dbReference type="SMART" id="SM00354">
    <property type="entry name" value="HTH_LACI"/>
    <property type="match status" value="1"/>
</dbReference>
<dbReference type="RefSeq" id="WP_367639346.1">
    <property type="nucleotide sequence ID" value="NZ_JBFNQN010000010.1"/>
</dbReference>
<dbReference type="PROSITE" id="PS50932">
    <property type="entry name" value="HTH_LACI_2"/>
    <property type="match status" value="1"/>
</dbReference>
<evidence type="ECO:0000313" key="6">
    <source>
        <dbReference type="Proteomes" id="UP001555826"/>
    </source>
</evidence>
<proteinExistence type="predicted"/>
<dbReference type="InterPro" id="IPR010982">
    <property type="entry name" value="Lambda_DNA-bd_dom_sf"/>
</dbReference>
<feature type="domain" description="HTH lacI-type" evidence="4">
    <location>
        <begin position="15"/>
        <end position="69"/>
    </location>
</feature>
<dbReference type="CDD" id="cd01392">
    <property type="entry name" value="HTH_LacI"/>
    <property type="match status" value="1"/>
</dbReference>
<accession>A0ABV3P9M9</accession>